<keyword evidence="3" id="KW-1133">Transmembrane helix</keyword>
<dbReference type="RefSeq" id="WP_160223980.1">
    <property type="nucleotide sequence ID" value="NZ_CP029149.1"/>
</dbReference>
<feature type="domain" description="Peptidase S54 rhomboid" evidence="5">
    <location>
        <begin position="49"/>
        <end position="194"/>
    </location>
</feature>
<dbReference type="Gene3D" id="1.20.1540.10">
    <property type="entry name" value="Rhomboid-like"/>
    <property type="match status" value="1"/>
</dbReference>
<keyword evidence="7" id="KW-1185">Reference proteome</keyword>
<comment type="subcellular location">
    <subcellularLocation>
        <location evidence="1">Membrane</location>
        <topology evidence="1">Multi-pass membrane protein</topology>
    </subcellularLocation>
</comment>
<dbReference type="OrthoDB" id="465874at2"/>
<evidence type="ECO:0000256" key="3">
    <source>
        <dbReference type="ARBA" id="ARBA00022989"/>
    </source>
</evidence>
<dbReference type="InterPro" id="IPR035952">
    <property type="entry name" value="Rhomboid-like_sf"/>
</dbReference>
<reference evidence="6 7" key="1">
    <citation type="submission" date="2018-04" db="EMBL/GenBank/DDBJ databases">
        <title>Characteristic and Complete Genome Sequencing of A Novel Member of Infective Endocarditis Causative Bacteria: Bergeyella cardium QL-PH.</title>
        <authorList>
            <person name="Pan H."/>
            <person name="Sun E."/>
            <person name="Zhang Y."/>
        </authorList>
    </citation>
    <scope>NUCLEOTIDE SEQUENCE [LARGE SCALE GENOMIC DNA]</scope>
    <source>
        <strain evidence="6 7">HPQL</strain>
    </source>
</reference>
<keyword evidence="6" id="KW-0378">Hydrolase</keyword>
<evidence type="ECO:0000313" key="7">
    <source>
        <dbReference type="Proteomes" id="UP000464318"/>
    </source>
</evidence>
<gene>
    <name evidence="6" type="ORF">DBX24_03305</name>
</gene>
<evidence type="ECO:0000259" key="5">
    <source>
        <dbReference type="Pfam" id="PF01694"/>
    </source>
</evidence>
<organism evidence="6 7">
    <name type="scientific">Bergeyella cardium</name>
    <dbReference type="NCBI Taxonomy" id="1585976"/>
    <lineage>
        <taxon>Bacteria</taxon>
        <taxon>Pseudomonadati</taxon>
        <taxon>Bacteroidota</taxon>
        <taxon>Flavobacteriia</taxon>
        <taxon>Flavobacteriales</taxon>
        <taxon>Weeksellaceae</taxon>
        <taxon>Bergeyella</taxon>
    </lineage>
</organism>
<proteinExistence type="predicted"/>
<dbReference type="SUPFAM" id="SSF144091">
    <property type="entry name" value="Rhomboid-like"/>
    <property type="match status" value="1"/>
</dbReference>
<accession>A0A6P1QVY2</accession>
<dbReference type="AlphaFoldDB" id="A0A6P1QVY2"/>
<dbReference type="EMBL" id="CP029149">
    <property type="protein sequence ID" value="QHN64991.1"/>
    <property type="molecule type" value="Genomic_DNA"/>
</dbReference>
<dbReference type="Proteomes" id="UP000464318">
    <property type="component" value="Chromosome"/>
</dbReference>
<name>A0A6P1QVY2_9FLAO</name>
<keyword evidence="2" id="KW-0812">Transmembrane</keyword>
<protein>
    <submittedName>
        <fullName evidence="6">Rhomboid family intramembrane serine protease</fullName>
    </submittedName>
</protein>
<evidence type="ECO:0000313" key="6">
    <source>
        <dbReference type="EMBL" id="QHN64991.1"/>
    </source>
</evidence>
<dbReference type="GO" id="GO:0006508">
    <property type="term" value="P:proteolysis"/>
    <property type="evidence" value="ECO:0007669"/>
    <property type="project" value="UniProtKB-KW"/>
</dbReference>
<keyword evidence="6" id="KW-0645">Protease</keyword>
<sequence>MWKKEIRYKALLYPLGMVFLMGAGFILQSIGVFSYCSGALIPQALDGLLGIFTSPFLHSGWEHLLGNSIPIAALLFLLFQFYSEVASRVFFSGGLITGGLVWLMPPIIFGEELVCIIGASGIVYMLAFFLFFGGVFRRDARLLTISLLVVLYYGSMIWGILPQEWFSNAEDARQISWQSHAAGALVGSSLAFFYKNKGEKKKKFIWEFPNYYSEKDDRLWQEYIQKHPEDFLEMPHKAEDDIWKHLDELRKNSS</sequence>
<dbReference type="InterPro" id="IPR022764">
    <property type="entry name" value="Peptidase_S54_rhomboid_dom"/>
</dbReference>
<evidence type="ECO:0000256" key="4">
    <source>
        <dbReference type="ARBA" id="ARBA00023136"/>
    </source>
</evidence>
<evidence type="ECO:0000256" key="2">
    <source>
        <dbReference type="ARBA" id="ARBA00022692"/>
    </source>
</evidence>
<evidence type="ECO:0000256" key="1">
    <source>
        <dbReference type="ARBA" id="ARBA00004141"/>
    </source>
</evidence>
<dbReference type="GO" id="GO:0016020">
    <property type="term" value="C:membrane"/>
    <property type="evidence" value="ECO:0007669"/>
    <property type="project" value="UniProtKB-SubCell"/>
</dbReference>
<dbReference type="Pfam" id="PF01694">
    <property type="entry name" value="Rhomboid"/>
    <property type="match status" value="1"/>
</dbReference>
<dbReference type="KEGG" id="bcad:DBX24_03305"/>
<dbReference type="GO" id="GO:0004252">
    <property type="term" value="F:serine-type endopeptidase activity"/>
    <property type="evidence" value="ECO:0007669"/>
    <property type="project" value="InterPro"/>
</dbReference>
<keyword evidence="4" id="KW-0472">Membrane</keyword>